<dbReference type="Gene3D" id="2.40.128.110">
    <property type="entry name" value="Lipid/polyisoprenoid-binding, YceI-like"/>
    <property type="match status" value="1"/>
</dbReference>
<dbReference type="InterPro" id="IPR007372">
    <property type="entry name" value="Lipid/polyisoprenoid-bd_YceI"/>
</dbReference>
<feature type="signal peptide" evidence="1">
    <location>
        <begin position="1"/>
        <end position="27"/>
    </location>
</feature>
<dbReference type="InterPro" id="IPR036761">
    <property type="entry name" value="TTHA0802/YceI-like_sf"/>
</dbReference>
<proteinExistence type="predicted"/>
<reference evidence="4" key="1">
    <citation type="submission" date="2016-10" db="EMBL/GenBank/DDBJ databases">
        <authorList>
            <person name="Varghese N."/>
            <person name="Submissions S."/>
        </authorList>
    </citation>
    <scope>NUCLEOTIDE SEQUENCE [LARGE SCALE GENOMIC DNA]</scope>
    <source>
        <strain evidence="4">LP51</strain>
    </source>
</reference>
<keyword evidence="1" id="KW-0732">Signal</keyword>
<evidence type="ECO:0000256" key="1">
    <source>
        <dbReference type="SAM" id="SignalP"/>
    </source>
</evidence>
<name>A0A1I2S661_9BACT</name>
<dbReference type="SUPFAM" id="SSF101874">
    <property type="entry name" value="YceI-like"/>
    <property type="match status" value="1"/>
</dbReference>
<dbReference type="RefSeq" id="WP_092100108.1">
    <property type="nucleotide sequence ID" value="NZ_FOOT01000002.1"/>
</dbReference>
<dbReference type="Pfam" id="PF04264">
    <property type="entry name" value="YceI"/>
    <property type="match status" value="1"/>
</dbReference>
<sequence length="199" mass="21399">MRTFNPIKLLSLLSLLLGLSLGNTLLAQDQYKLAAKPELKVKGTSTLHDWEMTSAQAQGTAEIIVEGSTLKTVKSASVTMKTQSIKSGTTKMDDLAYESLKATKFPDITFTLTSFRALDNNRGLATGNLTIAGTTKPVTFNVETSTKSSLVQMAGEANIKFTDFGIKPPTALLGTVKTGNELKLNFKVGFQPVASYTKN</sequence>
<dbReference type="AlphaFoldDB" id="A0A1I2S661"/>
<dbReference type="EMBL" id="FOOT01000002">
    <property type="protein sequence ID" value="SFG48384.1"/>
    <property type="molecule type" value="Genomic_DNA"/>
</dbReference>
<feature type="chain" id="PRO_5011509866" evidence="1">
    <location>
        <begin position="28"/>
        <end position="199"/>
    </location>
</feature>
<dbReference type="Proteomes" id="UP000198724">
    <property type="component" value="Unassembled WGS sequence"/>
</dbReference>
<evidence type="ECO:0000313" key="3">
    <source>
        <dbReference type="EMBL" id="SFG48384.1"/>
    </source>
</evidence>
<evidence type="ECO:0000259" key="2">
    <source>
        <dbReference type="SMART" id="SM00867"/>
    </source>
</evidence>
<protein>
    <submittedName>
        <fullName evidence="3">Polyisoprenoid-binding protein YceI</fullName>
    </submittedName>
</protein>
<dbReference type="STRING" id="1436961.SAMN05421739_102664"/>
<dbReference type="PANTHER" id="PTHR34406">
    <property type="entry name" value="PROTEIN YCEI"/>
    <property type="match status" value="1"/>
</dbReference>
<dbReference type="PANTHER" id="PTHR34406:SF1">
    <property type="entry name" value="PROTEIN YCEI"/>
    <property type="match status" value="1"/>
</dbReference>
<evidence type="ECO:0000313" key="4">
    <source>
        <dbReference type="Proteomes" id="UP000198724"/>
    </source>
</evidence>
<gene>
    <name evidence="3" type="ORF">SAMN05421739_102664</name>
</gene>
<dbReference type="OrthoDB" id="9794147at2"/>
<organism evidence="3 4">
    <name type="scientific">Pontibacter chinhatensis</name>
    <dbReference type="NCBI Taxonomy" id="1436961"/>
    <lineage>
        <taxon>Bacteria</taxon>
        <taxon>Pseudomonadati</taxon>
        <taxon>Bacteroidota</taxon>
        <taxon>Cytophagia</taxon>
        <taxon>Cytophagales</taxon>
        <taxon>Hymenobacteraceae</taxon>
        <taxon>Pontibacter</taxon>
    </lineage>
</organism>
<accession>A0A1I2S661</accession>
<feature type="domain" description="Lipid/polyisoprenoid-binding YceI-like" evidence="2">
    <location>
        <begin position="30"/>
        <end position="191"/>
    </location>
</feature>
<dbReference type="SMART" id="SM00867">
    <property type="entry name" value="YceI"/>
    <property type="match status" value="1"/>
</dbReference>
<keyword evidence="4" id="KW-1185">Reference proteome</keyword>